<evidence type="ECO:0000313" key="3">
    <source>
        <dbReference type="Proteomes" id="UP001311232"/>
    </source>
</evidence>
<organism evidence="2 3">
    <name type="scientific">Crenichthys baileyi</name>
    <name type="common">White River springfish</name>
    <dbReference type="NCBI Taxonomy" id="28760"/>
    <lineage>
        <taxon>Eukaryota</taxon>
        <taxon>Metazoa</taxon>
        <taxon>Chordata</taxon>
        <taxon>Craniata</taxon>
        <taxon>Vertebrata</taxon>
        <taxon>Euteleostomi</taxon>
        <taxon>Actinopterygii</taxon>
        <taxon>Neopterygii</taxon>
        <taxon>Teleostei</taxon>
        <taxon>Neoteleostei</taxon>
        <taxon>Acanthomorphata</taxon>
        <taxon>Ovalentaria</taxon>
        <taxon>Atherinomorphae</taxon>
        <taxon>Cyprinodontiformes</taxon>
        <taxon>Goodeidae</taxon>
        <taxon>Crenichthys</taxon>
    </lineage>
</organism>
<dbReference type="EMBL" id="JAHHUM010002725">
    <property type="protein sequence ID" value="KAK5601053.1"/>
    <property type="molecule type" value="Genomic_DNA"/>
</dbReference>
<gene>
    <name evidence="2" type="ORF">CRENBAI_005070</name>
</gene>
<dbReference type="Proteomes" id="UP001311232">
    <property type="component" value="Unassembled WGS sequence"/>
</dbReference>
<name>A0AAV9QVX7_9TELE</name>
<comment type="caution">
    <text evidence="2">The sequence shown here is derived from an EMBL/GenBank/DDBJ whole genome shotgun (WGS) entry which is preliminary data.</text>
</comment>
<keyword evidence="3" id="KW-1185">Reference proteome</keyword>
<protein>
    <submittedName>
        <fullName evidence="2">Uncharacterized protein</fullName>
    </submittedName>
</protein>
<proteinExistence type="predicted"/>
<evidence type="ECO:0000256" key="1">
    <source>
        <dbReference type="SAM" id="MobiDB-lite"/>
    </source>
</evidence>
<accession>A0AAV9QVX7</accession>
<dbReference type="AlphaFoldDB" id="A0AAV9QVX7"/>
<reference evidence="2 3" key="1">
    <citation type="submission" date="2021-06" db="EMBL/GenBank/DDBJ databases">
        <authorList>
            <person name="Palmer J.M."/>
        </authorList>
    </citation>
    <scope>NUCLEOTIDE SEQUENCE [LARGE SCALE GENOMIC DNA]</scope>
    <source>
        <strain evidence="2 3">MEX-2019</strain>
        <tissue evidence="2">Muscle</tissue>
    </source>
</reference>
<feature type="region of interest" description="Disordered" evidence="1">
    <location>
        <begin position="106"/>
        <end position="134"/>
    </location>
</feature>
<sequence>MSLALFVSCTYPSLFLLLVRIQSIFTSKFLCSAARLPRSSDPRINPLLVFAVNLCNASRTFLLKTVRSFAQLLTSHSPACPPSDTICSTAYLLLKEKGKLILNHQSTKHHHLPTSDSGSTPLRRPRSPTCPEEQPHHKTFSVHLLNPVSAVVCTRVVLPTNMTKELTNQHLVWNCSFFNQVSKLLPHERFNISVGFFHAYVTDCCWSTTSSLAASFNPTGFQNVVTL</sequence>
<evidence type="ECO:0000313" key="2">
    <source>
        <dbReference type="EMBL" id="KAK5601053.1"/>
    </source>
</evidence>